<accession>A0ACC2TII2</accession>
<organism evidence="1 2">
    <name type="scientific">Entomophthora muscae</name>
    <dbReference type="NCBI Taxonomy" id="34485"/>
    <lineage>
        <taxon>Eukaryota</taxon>
        <taxon>Fungi</taxon>
        <taxon>Fungi incertae sedis</taxon>
        <taxon>Zoopagomycota</taxon>
        <taxon>Entomophthoromycotina</taxon>
        <taxon>Entomophthoromycetes</taxon>
        <taxon>Entomophthorales</taxon>
        <taxon>Entomophthoraceae</taxon>
        <taxon>Entomophthora</taxon>
    </lineage>
</organism>
<name>A0ACC2TII2_9FUNG</name>
<sequence>MGGDSSMAGRHVAGPSSCQRERPGWSDKVLITSPAPVSPRTNPWQHALIPSISRYRFTTNHLERCHATISRFLEIPVLKYSKYLKFARLEGQSAPSTCSPLKKLICRGRDIRGRSTLTADA</sequence>
<comment type="caution">
    <text evidence="1">The sequence shown here is derived from an EMBL/GenBank/DDBJ whole genome shotgun (WGS) entry which is preliminary data.</text>
</comment>
<evidence type="ECO:0000313" key="1">
    <source>
        <dbReference type="EMBL" id="KAJ9074529.1"/>
    </source>
</evidence>
<dbReference type="Proteomes" id="UP001165960">
    <property type="component" value="Unassembled WGS sequence"/>
</dbReference>
<gene>
    <name evidence="1" type="ORF">DSO57_1005552</name>
</gene>
<proteinExistence type="predicted"/>
<reference evidence="1" key="1">
    <citation type="submission" date="2022-04" db="EMBL/GenBank/DDBJ databases">
        <title>Genome of the entomopathogenic fungus Entomophthora muscae.</title>
        <authorList>
            <person name="Elya C."/>
            <person name="Lovett B.R."/>
            <person name="Lee E."/>
            <person name="Macias A.M."/>
            <person name="Hajek A.E."/>
            <person name="De Bivort B.L."/>
            <person name="Kasson M.T."/>
            <person name="De Fine Licht H.H."/>
            <person name="Stajich J.E."/>
        </authorList>
    </citation>
    <scope>NUCLEOTIDE SEQUENCE</scope>
    <source>
        <strain evidence="1">Berkeley</strain>
    </source>
</reference>
<keyword evidence="2" id="KW-1185">Reference proteome</keyword>
<protein>
    <submittedName>
        <fullName evidence="1">Uncharacterized protein</fullName>
    </submittedName>
</protein>
<dbReference type="EMBL" id="QTSX02002855">
    <property type="protein sequence ID" value="KAJ9074529.1"/>
    <property type="molecule type" value="Genomic_DNA"/>
</dbReference>
<evidence type="ECO:0000313" key="2">
    <source>
        <dbReference type="Proteomes" id="UP001165960"/>
    </source>
</evidence>